<feature type="compositionally biased region" description="Low complexity" evidence="1">
    <location>
        <begin position="1"/>
        <end position="12"/>
    </location>
</feature>
<dbReference type="EMBL" id="MBFU01001024">
    <property type="protein sequence ID" value="PVZ97016.1"/>
    <property type="molecule type" value="Genomic_DNA"/>
</dbReference>
<feature type="compositionally biased region" description="Polar residues" evidence="1">
    <location>
        <begin position="45"/>
        <end position="58"/>
    </location>
</feature>
<gene>
    <name evidence="2" type="ORF">BB558_007061</name>
</gene>
<dbReference type="AlphaFoldDB" id="A0A2U1IW32"/>
<evidence type="ECO:0000256" key="1">
    <source>
        <dbReference type="SAM" id="MobiDB-lite"/>
    </source>
</evidence>
<evidence type="ECO:0000313" key="2">
    <source>
        <dbReference type="EMBL" id="PVZ97016.1"/>
    </source>
</evidence>
<feature type="region of interest" description="Disordered" evidence="1">
    <location>
        <begin position="1"/>
        <end position="58"/>
    </location>
</feature>
<proteinExistence type="predicted"/>
<sequence length="143" mass="15812">MGSCCSSPESSSHQGPKTLRGGLESTGPIRNQPKNPNDIEMKQILSGNRDSGKKQSVNVDLEEARIQRANAVEERMNKNKYRGVQRNKDTKPGLADKLDEVKKSSAQREVQVDDNGVLKVSIPIGGWDEDNKTSCRIYKNTKA</sequence>
<name>A0A2U1IW32_SMIAN</name>
<accession>A0A2U1IW32</accession>
<organism evidence="2 3">
    <name type="scientific">Smittium angustum</name>
    <dbReference type="NCBI Taxonomy" id="133377"/>
    <lineage>
        <taxon>Eukaryota</taxon>
        <taxon>Fungi</taxon>
        <taxon>Fungi incertae sedis</taxon>
        <taxon>Zoopagomycota</taxon>
        <taxon>Kickxellomycotina</taxon>
        <taxon>Harpellomycetes</taxon>
        <taxon>Harpellales</taxon>
        <taxon>Legeriomycetaceae</taxon>
        <taxon>Smittium</taxon>
    </lineage>
</organism>
<feature type="compositionally biased region" description="Basic and acidic residues" evidence="1">
    <location>
        <begin position="86"/>
        <end position="97"/>
    </location>
</feature>
<comment type="caution">
    <text evidence="2">The sequence shown here is derived from an EMBL/GenBank/DDBJ whole genome shotgun (WGS) entry which is preliminary data.</text>
</comment>
<evidence type="ECO:0000313" key="3">
    <source>
        <dbReference type="Proteomes" id="UP000245591"/>
    </source>
</evidence>
<reference evidence="2 3" key="1">
    <citation type="journal article" date="2018" name="MBio">
        <title>Comparative Genomics Reveals the Core Gene Toolbox for the Fungus-Insect Symbiosis.</title>
        <authorList>
            <person name="Wang Y."/>
            <person name="Stata M."/>
            <person name="Wang W."/>
            <person name="Stajich J.E."/>
            <person name="White M.M."/>
            <person name="Moncalvo J.M."/>
        </authorList>
    </citation>
    <scope>NUCLEOTIDE SEQUENCE [LARGE SCALE GENOMIC DNA]</scope>
    <source>
        <strain evidence="2 3">AUS-126-30</strain>
    </source>
</reference>
<dbReference type="Proteomes" id="UP000245591">
    <property type="component" value="Unassembled WGS sequence"/>
</dbReference>
<protein>
    <submittedName>
        <fullName evidence="2">Uncharacterized protein</fullName>
    </submittedName>
</protein>
<keyword evidence="3" id="KW-1185">Reference proteome</keyword>
<feature type="region of interest" description="Disordered" evidence="1">
    <location>
        <begin position="74"/>
        <end position="97"/>
    </location>
</feature>